<keyword evidence="1" id="KW-0812">Transmembrane</keyword>
<keyword evidence="1" id="KW-1133">Transmembrane helix</keyword>
<comment type="caution">
    <text evidence="2">The sequence shown here is derived from an EMBL/GenBank/DDBJ whole genome shotgun (WGS) entry which is preliminary data.</text>
</comment>
<evidence type="ECO:0000313" key="2">
    <source>
        <dbReference type="EMBL" id="RKP44572.1"/>
    </source>
</evidence>
<sequence length="371" mass="39051">MSAVATTPRDQARIEANAMKQLRILTGAHSGAQIPLAPGDYRLGPDDQADVCITDWTEQGIRVSLDETGVIRWTFEGDHASQHVDTMQAGTDADAAAPATAAVESTVTLVPDLVPVPFGDVVLCFGPDNAPWPADVDLLRMLWIKPEAQQVRAATGTQSQRAIGVALAGGMIAALLVAGATLFGARPRDAQATTNPEALAVRVGAALRTAGLNDLQAQPRGSAIVVEGMVGTAAEDVAARGIFSRLAPDQSRILRQYDVGEDDRRNLEDALGVAGVHVKYRGAGVFEVDGTVQSMTQFQAALARVKSDLDTNIQRVDVAVHEAPAPMASAGDYSALIAIGDVRYVETPDGVKHLYPAGPASSHRDMPSRQP</sequence>
<proteinExistence type="predicted"/>
<evidence type="ECO:0000256" key="1">
    <source>
        <dbReference type="SAM" id="Phobius"/>
    </source>
</evidence>
<protein>
    <submittedName>
        <fullName evidence="2">Type III secretion system protein</fullName>
    </submittedName>
</protein>
<organism evidence="2 3">
    <name type="scientific">Trinickia fusca</name>
    <dbReference type="NCBI Taxonomy" id="2419777"/>
    <lineage>
        <taxon>Bacteria</taxon>
        <taxon>Pseudomonadati</taxon>
        <taxon>Pseudomonadota</taxon>
        <taxon>Betaproteobacteria</taxon>
        <taxon>Burkholderiales</taxon>
        <taxon>Burkholderiaceae</taxon>
        <taxon>Trinickia</taxon>
    </lineage>
</organism>
<accession>A0A494X2I6</accession>
<name>A0A494X2I6_9BURK</name>
<dbReference type="AlphaFoldDB" id="A0A494X2I6"/>
<evidence type="ECO:0000313" key="3">
    <source>
        <dbReference type="Proteomes" id="UP000280434"/>
    </source>
</evidence>
<dbReference type="Proteomes" id="UP000280434">
    <property type="component" value="Unassembled WGS sequence"/>
</dbReference>
<feature type="transmembrane region" description="Helical" evidence="1">
    <location>
        <begin position="162"/>
        <end position="185"/>
    </location>
</feature>
<keyword evidence="1" id="KW-0472">Membrane</keyword>
<gene>
    <name evidence="2" type="ORF">D7S89_22090</name>
</gene>
<dbReference type="EMBL" id="RBZV01000012">
    <property type="protein sequence ID" value="RKP44572.1"/>
    <property type="molecule type" value="Genomic_DNA"/>
</dbReference>
<keyword evidence="3" id="KW-1185">Reference proteome</keyword>
<reference evidence="2 3" key="1">
    <citation type="submission" date="2018-10" db="EMBL/GenBank/DDBJ databases">
        <title>Paraburkholderia sp. 7MK8-2, isolated from soil.</title>
        <authorList>
            <person name="Gao Z.-H."/>
            <person name="Qiu L.-H."/>
        </authorList>
    </citation>
    <scope>NUCLEOTIDE SEQUENCE [LARGE SCALE GENOMIC DNA]</scope>
    <source>
        <strain evidence="2 3">7MK8-2</strain>
    </source>
</reference>